<sequence length="230" mass="26309">MLLAPVLVLLMSSTHAFTGRPRDISPAYRTTTRMRGSIEELYSGEPLDPNRRKLRLAFLSTSRPKQPPKTEKERQLDEKVWGRWRLEEESIDRPPAADLAKYGKKLKPTYSRFEEDLFLDMYNGLMLTKEDTCAFGMGWQWTNLKDVYSAPMIRFRINRKEVGIDFDEYESVDHMPSVSFYSGTFKDGSMDVIEGTIQRNRDAAPPEDGSAPVVVTVGTFRMVKVASLVL</sequence>
<evidence type="ECO:0000313" key="3">
    <source>
        <dbReference type="Proteomes" id="UP000019335"/>
    </source>
</evidence>
<accession>W7TQ21</accession>
<reference evidence="2 3" key="1">
    <citation type="journal article" date="2014" name="Mol. Plant">
        <title>Chromosome Scale Genome Assembly and Transcriptome Profiling of Nannochloropsis gaditana in Nitrogen Depletion.</title>
        <authorList>
            <person name="Corteggiani Carpinelli E."/>
            <person name="Telatin A."/>
            <person name="Vitulo N."/>
            <person name="Forcato C."/>
            <person name="D'Angelo M."/>
            <person name="Schiavon R."/>
            <person name="Vezzi A."/>
            <person name="Giacometti G.M."/>
            <person name="Morosinotto T."/>
            <person name="Valle G."/>
        </authorList>
    </citation>
    <scope>NUCLEOTIDE SEQUENCE [LARGE SCALE GENOMIC DNA]</scope>
    <source>
        <strain evidence="2 3">B-31</strain>
    </source>
</reference>
<dbReference type="OrthoDB" id="10272772at2759"/>
<keyword evidence="3" id="KW-1185">Reference proteome</keyword>
<name>W7TQ21_9STRA</name>
<proteinExistence type="predicted"/>
<feature type="chain" id="PRO_5004901113" evidence="1">
    <location>
        <begin position="17"/>
        <end position="230"/>
    </location>
</feature>
<feature type="signal peptide" evidence="1">
    <location>
        <begin position="1"/>
        <end position="16"/>
    </location>
</feature>
<evidence type="ECO:0000313" key="2">
    <source>
        <dbReference type="EMBL" id="EWM29215.1"/>
    </source>
</evidence>
<gene>
    <name evidence="2" type="ORF">Naga_100007g51</name>
</gene>
<comment type="caution">
    <text evidence="2">The sequence shown here is derived from an EMBL/GenBank/DDBJ whole genome shotgun (WGS) entry which is preliminary data.</text>
</comment>
<dbReference type="EMBL" id="AZIL01000177">
    <property type="protein sequence ID" value="EWM29215.1"/>
    <property type="molecule type" value="Genomic_DNA"/>
</dbReference>
<keyword evidence="1" id="KW-0732">Signal</keyword>
<organism evidence="2 3">
    <name type="scientific">Nannochloropsis gaditana</name>
    <dbReference type="NCBI Taxonomy" id="72520"/>
    <lineage>
        <taxon>Eukaryota</taxon>
        <taxon>Sar</taxon>
        <taxon>Stramenopiles</taxon>
        <taxon>Ochrophyta</taxon>
        <taxon>Eustigmatophyceae</taxon>
        <taxon>Eustigmatales</taxon>
        <taxon>Monodopsidaceae</taxon>
        <taxon>Nannochloropsis</taxon>
    </lineage>
</organism>
<protein>
    <submittedName>
        <fullName evidence="2">Uncharacterized protein</fullName>
    </submittedName>
</protein>
<dbReference type="Proteomes" id="UP000019335">
    <property type="component" value="Chromosome 3"/>
</dbReference>
<dbReference type="AlphaFoldDB" id="W7TQ21"/>
<evidence type="ECO:0000256" key="1">
    <source>
        <dbReference type="SAM" id="SignalP"/>
    </source>
</evidence>